<keyword evidence="1" id="KW-1133">Transmembrane helix</keyword>
<dbReference type="Proteomes" id="UP000236884">
    <property type="component" value="Chromosome"/>
</dbReference>
<dbReference type="OrthoDB" id="7285394at2"/>
<evidence type="ECO:0000256" key="1">
    <source>
        <dbReference type="SAM" id="Phobius"/>
    </source>
</evidence>
<name>A0A0S3Q0N8_9BRAD</name>
<feature type="transmembrane region" description="Helical" evidence="1">
    <location>
        <begin position="73"/>
        <end position="94"/>
    </location>
</feature>
<keyword evidence="1" id="KW-0472">Membrane</keyword>
<sequence length="167" mass="19020">MAIYTVHEPPLSKPEAKRGPETFVFVRDGFYWWAFWLTPVWLLYRRLWLAFVVYIAASVALGFALQWLQVGGFARSLAFIALASLVAMEGGTLIRRKLKWWGWTEAGLSARRNQEFAEQRFFDQWTQELSPAVAAPTPAYAANMSARWSRPQDHGVVGLFPDPGALR</sequence>
<evidence type="ECO:0008006" key="4">
    <source>
        <dbReference type="Google" id="ProtNLM"/>
    </source>
</evidence>
<organism evidence="2 3">
    <name type="scientific">Variibacter gotjawalensis</name>
    <dbReference type="NCBI Taxonomy" id="1333996"/>
    <lineage>
        <taxon>Bacteria</taxon>
        <taxon>Pseudomonadati</taxon>
        <taxon>Pseudomonadota</taxon>
        <taxon>Alphaproteobacteria</taxon>
        <taxon>Hyphomicrobiales</taxon>
        <taxon>Nitrobacteraceae</taxon>
        <taxon>Variibacter</taxon>
    </lineage>
</organism>
<proteinExistence type="predicted"/>
<dbReference type="RefSeq" id="WP_096358403.1">
    <property type="nucleotide sequence ID" value="NZ_AP014946.1"/>
</dbReference>
<dbReference type="InterPro" id="IPR024399">
    <property type="entry name" value="DUF2628"/>
</dbReference>
<reference evidence="2 3" key="1">
    <citation type="submission" date="2015-08" db="EMBL/GenBank/DDBJ databases">
        <title>Investigation of the bacterial diversity of lava forest soil.</title>
        <authorList>
            <person name="Lee J.S."/>
        </authorList>
    </citation>
    <scope>NUCLEOTIDE SEQUENCE [LARGE SCALE GENOMIC DNA]</scope>
    <source>
        <strain evidence="2 3">GJW-30</strain>
    </source>
</reference>
<keyword evidence="3" id="KW-1185">Reference proteome</keyword>
<keyword evidence="1" id="KW-0812">Transmembrane</keyword>
<accession>A0A0S3Q0N8</accession>
<protein>
    <recommendedName>
        <fullName evidence="4">DUF2628 domain-containing protein</fullName>
    </recommendedName>
</protein>
<gene>
    <name evidence="2" type="ORF">GJW-30_1_04309</name>
</gene>
<dbReference type="KEGG" id="vgo:GJW-30_1_04309"/>
<dbReference type="Pfam" id="PF10947">
    <property type="entry name" value="DUF2628"/>
    <property type="match status" value="1"/>
</dbReference>
<dbReference type="EMBL" id="AP014946">
    <property type="protein sequence ID" value="BAT61748.1"/>
    <property type="molecule type" value="Genomic_DNA"/>
</dbReference>
<dbReference type="AlphaFoldDB" id="A0A0S3Q0N8"/>
<evidence type="ECO:0000313" key="3">
    <source>
        <dbReference type="Proteomes" id="UP000236884"/>
    </source>
</evidence>
<feature type="transmembrane region" description="Helical" evidence="1">
    <location>
        <begin position="47"/>
        <end position="67"/>
    </location>
</feature>
<evidence type="ECO:0000313" key="2">
    <source>
        <dbReference type="EMBL" id="BAT61748.1"/>
    </source>
</evidence>